<feature type="compositionally biased region" description="Low complexity" evidence="1">
    <location>
        <begin position="209"/>
        <end position="240"/>
    </location>
</feature>
<dbReference type="PaxDb" id="121845-A0A3Q0JBJ5"/>
<dbReference type="STRING" id="121845.A0A3Q0JBJ5"/>
<dbReference type="GeneID" id="103518128"/>
<feature type="region of interest" description="Disordered" evidence="1">
    <location>
        <begin position="1"/>
        <end position="135"/>
    </location>
</feature>
<protein>
    <submittedName>
        <fullName evidence="3">Adenylate cyclase, terminal-differentiation specific-like</fullName>
    </submittedName>
</protein>
<feature type="compositionally biased region" description="Low complexity" evidence="1">
    <location>
        <begin position="124"/>
        <end position="135"/>
    </location>
</feature>
<feature type="compositionally biased region" description="Low complexity" evidence="1">
    <location>
        <begin position="49"/>
        <end position="80"/>
    </location>
</feature>
<gene>
    <name evidence="3" type="primary">LOC103518128</name>
</gene>
<dbReference type="KEGG" id="dci:103518128"/>
<feature type="compositionally biased region" description="Polar residues" evidence="1">
    <location>
        <begin position="241"/>
        <end position="252"/>
    </location>
</feature>
<evidence type="ECO:0000313" key="2">
    <source>
        <dbReference type="Proteomes" id="UP000079169"/>
    </source>
</evidence>
<feature type="compositionally biased region" description="Basic and acidic residues" evidence="1">
    <location>
        <begin position="256"/>
        <end position="285"/>
    </location>
</feature>
<sequence length="446" mass="49922">MGPRGPQFTQTRVRLDPGTPDDMNRQLRDLLQRQEGRFKKLDLPGSNVSPSDQQSASQPQLIQQRIWPPQQQPQGPGPAQSGPPGPDDPQGPTFRQPLPPSQVRTQGPLPLMQQQSGPQPRLHQSGVVVPPQQQQQSIIIRQQRMLDPRLVQSMDPRTRLILQQHQQNQAQRLAFVQQQQMLRQQQQQQAQQQQQGQRNNLDPYDHLVQQTQQQQQRTSQSQQAGFSPGAEQGPEQQQQQRMSLSEDTTPDSVNAELDKMDPDGRHVASGGEGREGGGRGGEDGALRIPLFNAVAPPAPPVPPEHIASDQDRLTQLNYETWLNTYNNFVTQQLKYYEAEMTKVRKSRKEQPLLLEELLEQEKREQEKQAQGAPGGSGSPSVLLSDADFERLRADVLDHVASPPVPGPGRLQTPQPPAQVQHRIVTASENDKKYGRAARSIVVKLKP</sequence>
<feature type="region of interest" description="Disordered" evidence="1">
    <location>
        <begin position="208"/>
        <end position="285"/>
    </location>
</feature>
<dbReference type="Proteomes" id="UP000079169">
    <property type="component" value="Unplaced"/>
</dbReference>
<organism evidence="2 3">
    <name type="scientific">Diaphorina citri</name>
    <name type="common">Asian citrus psyllid</name>
    <dbReference type="NCBI Taxonomy" id="121845"/>
    <lineage>
        <taxon>Eukaryota</taxon>
        <taxon>Metazoa</taxon>
        <taxon>Ecdysozoa</taxon>
        <taxon>Arthropoda</taxon>
        <taxon>Hexapoda</taxon>
        <taxon>Insecta</taxon>
        <taxon>Pterygota</taxon>
        <taxon>Neoptera</taxon>
        <taxon>Paraneoptera</taxon>
        <taxon>Hemiptera</taxon>
        <taxon>Sternorrhyncha</taxon>
        <taxon>Psylloidea</taxon>
        <taxon>Psyllidae</taxon>
        <taxon>Diaphorininae</taxon>
        <taxon>Diaphorina</taxon>
    </lineage>
</organism>
<feature type="region of interest" description="Disordered" evidence="1">
    <location>
        <begin position="398"/>
        <end position="419"/>
    </location>
</feature>
<keyword evidence="2" id="KW-1185">Reference proteome</keyword>
<feature type="region of interest" description="Disordered" evidence="1">
    <location>
        <begin position="361"/>
        <end position="382"/>
    </location>
</feature>
<evidence type="ECO:0000313" key="3">
    <source>
        <dbReference type="RefSeq" id="XP_026685809.1"/>
    </source>
</evidence>
<name>A0A3Q0JBJ5_DIACI</name>
<reference evidence="3" key="1">
    <citation type="submission" date="2025-08" db="UniProtKB">
        <authorList>
            <consortium name="RefSeq"/>
        </authorList>
    </citation>
    <scope>IDENTIFICATION</scope>
</reference>
<feature type="compositionally biased region" description="Basic and acidic residues" evidence="1">
    <location>
        <begin position="22"/>
        <end position="42"/>
    </location>
</feature>
<dbReference type="AlphaFoldDB" id="A0A3Q0JBJ5"/>
<evidence type="ECO:0000256" key="1">
    <source>
        <dbReference type="SAM" id="MobiDB-lite"/>
    </source>
</evidence>
<accession>A0A3Q0JBJ5</accession>
<dbReference type="RefSeq" id="XP_026685809.1">
    <property type="nucleotide sequence ID" value="XM_026830008.1"/>
</dbReference>
<proteinExistence type="predicted"/>